<reference evidence="4 5" key="1">
    <citation type="submission" date="2018-09" db="EMBL/GenBank/DDBJ databases">
        <title>Complete genome sequence of Euzebya sp. DY32-46 isolated from seawater of Pacific Ocean.</title>
        <authorList>
            <person name="Xu L."/>
            <person name="Wu Y.-H."/>
            <person name="Xu X.-W."/>
        </authorList>
    </citation>
    <scope>NUCLEOTIDE SEQUENCE [LARGE SCALE GENOMIC DNA]</scope>
    <source>
        <strain evidence="4 5">DY32-46</strain>
    </source>
</reference>
<dbReference type="EMBL" id="CP031165">
    <property type="protein sequence ID" value="AXV08926.1"/>
    <property type="molecule type" value="Genomic_DNA"/>
</dbReference>
<evidence type="ECO:0000313" key="5">
    <source>
        <dbReference type="Proteomes" id="UP000264006"/>
    </source>
</evidence>
<dbReference type="InterPro" id="IPR003784">
    <property type="entry name" value="BioY"/>
</dbReference>
<feature type="transmembrane region" description="Helical" evidence="3">
    <location>
        <begin position="129"/>
        <end position="154"/>
    </location>
</feature>
<dbReference type="PANTHER" id="PTHR34295">
    <property type="entry name" value="BIOTIN TRANSPORTER BIOY"/>
    <property type="match status" value="1"/>
</dbReference>
<proteinExistence type="inferred from homology"/>
<dbReference type="PANTHER" id="PTHR34295:SF1">
    <property type="entry name" value="BIOTIN TRANSPORTER BIOY"/>
    <property type="match status" value="1"/>
</dbReference>
<dbReference type="AlphaFoldDB" id="A0A346Y379"/>
<dbReference type="PIRSF" id="PIRSF016661">
    <property type="entry name" value="BioY"/>
    <property type="match status" value="1"/>
</dbReference>
<feature type="transmembrane region" description="Helical" evidence="3">
    <location>
        <begin position="174"/>
        <end position="195"/>
    </location>
</feature>
<dbReference type="GO" id="GO:0015225">
    <property type="term" value="F:biotin transmembrane transporter activity"/>
    <property type="evidence" value="ECO:0007669"/>
    <property type="project" value="UniProtKB-UniRule"/>
</dbReference>
<dbReference type="Pfam" id="PF02632">
    <property type="entry name" value="BioY"/>
    <property type="match status" value="1"/>
</dbReference>
<dbReference type="RefSeq" id="WP_114593196.1">
    <property type="nucleotide sequence ID" value="NZ_CP031165.1"/>
</dbReference>
<name>A0A346Y379_9ACTN</name>
<dbReference type="Gene3D" id="1.10.1760.20">
    <property type="match status" value="1"/>
</dbReference>
<evidence type="ECO:0000313" key="4">
    <source>
        <dbReference type="EMBL" id="AXV08926.1"/>
    </source>
</evidence>
<keyword evidence="3" id="KW-1133">Transmembrane helix</keyword>
<evidence type="ECO:0000256" key="3">
    <source>
        <dbReference type="SAM" id="Phobius"/>
    </source>
</evidence>
<evidence type="ECO:0000256" key="1">
    <source>
        <dbReference type="ARBA" id="ARBA00010692"/>
    </source>
</evidence>
<sequence length="200" mass="20402">MSTVHLPILPAARPALLATVPRQVVAVAVGSAALAISAQLQVPMWPVPITAQTLVVLLLGFVLGPKLAMATVLTYLGEGALGLPVFAGLTGGAATLVGPTGGYLWGFVLAAGLTGALAQRGWHRSAPLVAAAMVLGNLVIYAIGASYLTTWLHFMAADTLAWGNAVKAAWTGGVYPFLIGDAVKIALAMVALPALSRRTD</sequence>
<comment type="similarity">
    <text evidence="1 2">Belongs to the BioY family.</text>
</comment>
<dbReference type="GO" id="GO:0005886">
    <property type="term" value="C:plasma membrane"/>
    <property type="evidence" value="ECO:0007669"/>
    <property type="project" value="UniProtKB-SubCell"/>
</dbReference>
<dbReference type="OrthoDB" id="1496139at2"/>
<feature type="transmembrane region" description="Helical" evidence="3">
    <location>
        <begin position="20"/>
        <end position="42"/>
    </location>
</feature>
<gene>
    <name evidence="4" type="ORF">DVS28_a4260</name>
</gene>
<keyword evidence="5" id="KW-1185">Reference proteome</keyword>
<keyword evidence="2" id="KW-1003">Cell membrane</keyword>
<feature type="transmembrane region" description="Helical" evidence="3">
    <location>
        <begin position="96"/>
        <end position="117"/>
    </location>
</feature>
<keyword evidence="3" id="KW-0812">Transmembrane</keyword>
<dbReference type="KEGG" id="euz:DVS28_a4260"/>
<keyword evidence="2 3" id="KW-0472">Membrane</keyword>
<feature type="transmembrane region" description="Helical" evidence="3">
    <location>
        <begin position="54"/>
        <end position="76"/>
    </location>
</feature>
<comment type="subcellular location">
    <subcellularLocation>
        <location evidence="2">Cell membrane</location>
        <topology evidence="2">Multi-pass membrane protein</topology>
    </subcellularLocation>
</comment>
<evidence type="ECO:0000256" key="2">
    <source>
        <dbReference type="PIRNR" id="PIRNR016661"/>
    </source>
</evidence>
<keyword evidence="2" id="KW-0813">Transport</keyword>
<protein>
    <recommendedName>
        <fullName evidence="2">Biotin transporter</fullName>
    </recommendedName>
</protein>
<organism evidence="4 5">
    <name type="scientific">Euzebya pacifica</name>
    <dbReference type="NCBI Taxonomy" id="1608957"/>
    <lineage>
        <taxon>Bacteria</taxon>
        <taxon>Bacillati</taxon>
        <taxon>Actinomycetota</taxon>
        <taxon>Nitriliruptoria</taxon>
        <taxon>Euzebyales</taxon>
    </lineage>
</organism>
<accession>A0A346Y379</accession>
<dbReference type="Proteomes" id="UP000264006">
    <property type="component" value="Chromosome"/>
</dbReference>